<name>A0A9D1Z311_9FIRM</name>
<dbReference type="AlphaFoldDB" id="A0A9D1Z311"/>
<organism evidence="1 2">
    <name type="scientific">Candidatus Intestinimonas merdavium</name>
    <dbReference type="NCBI Taxonomy" id="2838622"/>
    <lineage>
        <taxon>Bacteria</taxon>
        <taxon>Bacillati</taxon>
        <taxon>Bacillota</taxon>
        <taxon>Clostridia</taxon>
        <taxon>Eubacteriales</taxon>
        <taxon>Intestinimonas</taxon>
    </lineage>
</organism>
<evidence type="ECO:0000313" key="2">
    <source>
        <dbReference type="Proteomes" id="UP000886824"/>
    </source>
</evidence>
<dbReference type="Proteomes" id="UP000886824">
    <property type="component" value="Unassembled WGS sequence"/>
</dbReference>
<gene>
    <name evidence="1" type="ORF">H9826_00505</name>
</gene>
<reference evidence="1" key="1">
    <citation type="journal article" date="2021" name="PeerJ">
        <title>Extensive microbial diversity within the chicken gut microbiome revealed by metagenomics and culture.</title>
        <authorList>
            <person name="Gilroy R."/>
            <person name="Ravi A."/>
            <person name="Getino M."/>
            <person name="Pursley I."/>
            <person name="Horton D.L."/>
            <person name="Alikhan N.F."/>
            <person name="Baker D."/>
            <person name="Gharbi K."/>
            <person name="Hall N."/>
            <person name="Watson M."/>
            <person name="Adriaenssens E.M."/>
            <person name="Foster-Nyarko E."/>
            <person name="Jarju S."/>
            <person name="Secka A."/>
            <person name="Antonio M."/>
            <person name="Oren A."/>
            <person name="Chaudhuri R.R."/>
            <person name="La Ragione R."/>
            <person name="Hildebrand F."/>
            <person name="Pallen M.J."/>
        </authorList>
    </citation>
    <scope>NUCLEOTIDE SEQUENCE</scope>
    <source>
        <strain evidence="1">CHK33-7979</strain>
    </source>
</reference>
<protein>
    <submittedName>
        <fullName evidence="1">Uncharacterized protein</fullName>
    </submittedName>
</protein>
<proteinExistence type="predicted"/>
<dbReference type="EMBL" id="DXCX01000010">
    <property type="protein sequence ID" value="HIY72442.1"/>
    <property type="molecule type" value="Genomic_DNA"/>
</dbReference>
<sequence length="229" mass="24291">MKRSALLCVLTLLLGFTAGLLLNFSQLGGRGLLAPGAAATAAPSTVLHSPQTAAASADRDSNAPLLGAGNAVLAALKRDDIQALSALVDPERGVTFTPYSTVDPHSDLTFSPDQLSQAGANGTRYVWGYTQGKGDAITMTLPEYLDAYVFNIDYTQAPIIGVNSVLSSGNSLENVEDAYPNDRFLEYYFPGQDPEVGGLDWCALKLVFSDADQTGNYLLVGVIHSEWTI</sequence>
<reference evidence="1" key="2">
    <citation type="submission" date="2021-04" db="EMBL/GenBank/DDBJ databases">
        <authorList>
            <person name="Gilroy R."/>
        </authorList>
    </citation>
    <scope>NUCLEOTIDE SEQUENCE</scope>
    <source>
        <strain evidence="1">CHK33-7979</strain>
    </source>
</reference>
<comment type="caution">
    <text evidence="1">The sequence shown here is derived from an EMBL/GenBank/DDBJ whole genome shotgun (WGS) entry which is preliminary data.</text>
</comment>
<evidence type="ECO:0000313" key="1">
    <source>
        <dbReference type="EMBL" id="HIY72442.1"/>
    </source>
</evidence>
<accession>A0A9D1Z311</accession>